<dbReference type="Gene3D" id="2.120.10.30">
    <property type="entry name" value="TolB, C-terminal domain"/>
    <property type="match status" value="1"/>
</dbReference>
<comment type="caution">
    <text evidence="3">The sequence shown here is derived from an EMBL/GenBank/DDBJ whole genome shotgun (WGS) entry which is preliminary data.</text>
</comment>
<accession>A0ABR2ZJG1</accession>
<keyword evidence="4" id="KW-1185">Reference proteome</keyword>
<dbReference type="PANTHER" id="PTHR11799">
    <property type="entry name" value="PARAOXONASE"/>
    <property type="match status" value="1"/>
</dbReference>
<feature type="domain" description="SMP-30/Gluconolactonase/LRE-like region" evidence="2">
    <location>
        <begin position="147"/>
        <end position="309"/>
    </location>
</feature>
<keyword evidence="1" id="KW-1133">Transmembrane helix</keyword>
<proteinExistence type="predicted"/>
<dbReference type="SUPFAM" id="SSF63829">
    <property type="entry name" value="Calcium-dependent phosphotriesterase"/>
    <property type="match status" value="1"/>
</dbReference>
<dbReference type="EMBL" id="JBBXMP010000133">
    <property type="protein sequence ID" value="KAL0061523.1"/>
    <property type="molecule type" value="Genomic_DNA"/>
</dbReference>
<dbReference type="InterPro" id="IPR051288">
    <property type="entry name" value="Serum_paraoxonase/arylesterase"/>
</dbReference>
<dbReference type="InterPro" id="IPR013658">
    <property type="entry name" value="SGL"/>
</dbReference>
<gene>
    <name evidence="3" type="ORF">AAF712_011666</name>
</gene>
<feature type="transmembrane region" description="Helical" evidence="1">
    <location>
        <begin position="6"/>
        <end position="25"/>
    </location>
</feature>
<organism evidence="3 4">
    <name type="scientific">Marasmius tenuissimus</name>
    <dbReference type="NCBI Taxonomy" id="585030"/>
    <lineage>
        <taxon>Eukaryota</taxon>
        <taxon>Fungi</taxon>
        <taxon>Dikarya</taxon>
        <taxon>Basidiomycota</taxon>
        <taxon>Agaricomycotina</taxon>
        <taxon>Agaricomycetes</taxon>
        <taxon>Agaricomycetidae</taxon>
        <taxon>Agaricales</taxon>
        <taxon>Marasmiineae</taxon>
        <taxon>Marasmiaceae</taxon>
        <taxon>Marasmius</taxon>
    </lineage>
</organism>
<evidence type="ECO:0000259" key="2">
    <source>
        <dbReference type="Pfam" id="PF08450"/>
    </source>
</evidence>
<dbReference type="InterPro" id="IPR011042">
    <property type="entry name" value="6-blade_b-propeller_TolB-like"/>
</dbReference>
<evidence type="ECO:0000256" key="1">
    <source>
        <dbReference type="SAM" id="Phobius"/>
    </source>
</evidence>
<evidence type="ECO:0000313" key="4">
    <source>
        <dbReference type="Proteomes" id="UP001437256"/>
    </source>
</evidence>
<dbReference type="PANTHER" id="PTHR11799:SF12">
    <property type="entry name" value="PARAOXONASE-RELATED"/>
    <property type="match status" value="1"/>
</dbReference>
<protein>
    <recommendedName>
        <fullName evidence="2">SMP-30/Gluconolactonase/LRE-like region domain-containing protein</fullName>
    </recommendedName>
</protein>
<reference evidence="3 4" key="1">
    <citation type="submission" date="2024-05" db="EMBL/GenBank/DDBJ databases">
        <title>A draft genome resource for the thread blight pathogen Marasmius tenuissimus strain MS-2.</title>
        <authorList>
            <person name="Yulfo-Soto G.E."/>
            <person name="Baruah I.K."/>
            <person name="Amoako-Attah I."/>
            <person name="Bukari Y."/>
            <person name="Meinhardt L.W."/>
            <person name="Bailey B.A."/>
            <person name="Cohen S.P."/>
        </authorList>
    </citation>
    <scope>NUCLEOTIDE SEQUENCE [LARGE SCALE GENOMIC DNA]</scope>
    <source>
        <strain evidence="3 4">MS-2</strain>
    </source>
</reference>
<dbReference type="Proteomes" id="UP001437256">
    <property type="component" value="Unassembled WGS sequence"/>
</dbReference>
<name>A0ABR2ZJG1_9AGAR</name>
<keyword evidence="1" id="KW-0812">Transmembrane</keyword>
<sequence>MGAGPYGVIALILAVSVGMYFQYIAPFIDAVNVFRLPNPLNNFSSCSTVPELQACEKIVLHQPSGKLFLACSTPEGRRHWIPATSQLNSTYRSNEDYVAIYDPPTKQITRLTLDKFDTTRGLSVHGMDVVPSASNPKELFVYMVNHRVPLNGDAKDVGADSVIEIFTTTLSSGKLTHLKTIEDPAIITPNDVTGFPDGKGFYFTNDHGEKVQWLRDYRSFVRHGSSVGYCHVDEGCKLVSKNMLSNNGITQALNGTIYVASTLGKALRVFERQEDNSIVLMDVIPCEAPLDNIAVDSDGVVWAAGFPNGYAIINQMKNPSARSPSGAWKFGINTGPSSFYGEKFKVEKAFEDNGEVASGSTSVVHDAQRGLVFFHGIVAPWLTVCKV</sequence>
<dbReference type="Pfam" id="PF08450">
    <property type="entry name" value="SGL"/>
    <property type="match status" value="1"/>
</dbReference>
<evidence type="ECO:0000313" key="3">
    <source>
        <dbReference type="EMBL" id="KAL0061523.1"/>
    </source>
</evidence>
<keyword evidence="1" id="KW-0472">Membrane</keyword>